<reference evidence="1 2" key="1">
    <citation type="submission" date="2022-05" db="EMBL/GenBank/DDBJ databases">
        <authorList>
            <consortium name="Genoscope - CEA"/>
            <person name="William W."/>
        </authorList>
    </citation>
    <scope>NUCLEOTIDE SEQUENCE [LARGE SCALE GENOMIC DNA]</scope>
</reference>
<dbReference type="EMBL" id="CALNXI010000732">
    <property type="protein sequence ID" value="CAH3041615.1"/>
    <property type="molecule type" value="Genomic_DNA"/>
</dbReference>
<protein>
    <recommendedName>
        <fullName evidence="3">Myb/SANT-like DNA-binding domain-containing protein</fullName>
    </recommendedName>
</protein>
<name>A0ABN8N524_9CNID</name>
<proteinExistence type="predicted"/>
<comment type="caution">
    <text evidence="1">The sequence shown here is derived from an EMBL/GenBank/DDBJ whole genome shotgun (WGS) entry which is preliminary data.</text>
</comment>
<sequence>MATSKQPAMEWTDEHDILLREMIASELFQFKKDSPDRGKLENVWESIHERLNKLYNPQFMIKEKRGVRDRWNLLQTKFNALSEKSFKLVVSIVSCPKRMHL</sequence>
<accession>A0ABN8N524</accession>
<keyword evidence="2" id="KW-1185">Reference proteome</keyword>
<evidence type="ECO:0000313" key="2">
    <source>
        <dbReference type="Proteomes" id="UP001159427"/>
    </source>
</evidence>
<organism evidence="1 2">
    <name type="scientific">Porites evermanni</name>
    <dbReference type="NCBI Taxonomy" id="104178"/>
    <lineage>
        <taxon>Eukaryota</taxon>
        <taxon>Metazoa</taxon>
        <taxon>Cnidaria</taxon>
        <taxon>Anthozoa</taxon>
        <taxon>Hexacorallia</taxon>
        <taxon>Scleractinia</taxon>
        <taxon>Fungiina</taxon>
        <taxon>Poritidae</taxon>
        <taxon>Porites</taxon>
    </lineage>
</organism>
<evidence type="ECO:0008006" key="3">
    <source>
        <dbReference type="Google" id="ProtNLM"/>
    </source>
</evidence>
<dbReference type="Proteomes" id="UP001159427">
    <property type="component" value="Unassembled WGS sequence"/>
</dbReference>
<evidence type="ECO:0000313" key="1">
    <source>
        <dbReference type="EMBL" id="CAH3041615.1"/>
    </source>
</evidence>
<gene>
    <name evidence="1" type="ORF">PEVE_00040364</name>
</gene>